<feature type="non-terminal residue" evidence="3">
    <location>
        <position position="1"/>
    </location>
</feature>
<evidence type="ECO:0000313" key="3">
    <source>
        <dbReference type="EMBL" id="ETM54327.1"/>
    </source>
</evidence>
<dbReference type="Proteomes" id="UP000054532">
    <property type="component" value="Unassembled WGS sequence"/>
</dbReference>
<evidence type="ECO:0000313" key="1">
    <source>
        <dbReference type="EMBL" id="ETK94652.1"/>
    </source>
</evidence>
<dbReference type="AlphaFoldDB" id="W2P031"/>
<protein>
    <submittedName>
        <fullName evidence="3">Uncharacterized protein</fullName>
    </submittedName>
</protein>
<dbReference type="Proteomes" id="UP000053864">
    <property type="component" value="Unassembled WGS sequence"/>
</dbReference>
<proteinExistence type="predicted"/>
<reference evidence="3" key="3">
    <citation type="submission" date="2013-11" db="EMBL/GenBank/DDBJ databases">
        <title>The Genome Sequence of Phytophthora parasitica IAC_01/95.</title>
        <authorList>
            <consortium name="The Broad Institute Genomics Platform"/>
            <person name="Russ C."/>
            <person name="Tyler B."/>
            <person name="Panabieres F."/>
            <person name="Shan W."/>
            <person name="Tripathy S."/>
            <person name="Grunwald N."/>
            <person name="Machado M."/>
            <person name="Johnson C.S."/>
            <person name="Arredondo F."/>
            <person name="Hong C."/>
            <person name="Coffey M."/>
            <person name="Young S.K."/>
            <person name="Zeng Q."/>
            <person name="Gargeya S."/>
            <person name="Fitzgerald M."/>
            <person name="Abouelleil A."/>
            <person name="Alvarado L."/>
            <person name="Chapman S.B."/>
            <person name="Gainer-Dewar J."/>
            <person name="Goldberg J."/>
            <person name="Griggs A."/>
            <person name="Gujja S."/>
            <person name="Hansen M."/>
            <person name="Howarth C."/>
            <person name="Imamovic A."/>
            <person name="Ireland A."/>
            <person name="Larimer J."/>
            <person name="McCowan C."/>
            <person name="Murphy C."/>
            <person name="Pearson M."/>
            <person name="Poon T.W."/>
            <person name="Priest M."/>
            <person name="Roberts A."/>
            <person name="Saif S."/>
            <person name="Shea T."/>
            <person name="Sykes S."/>
            <person name="Wortman J."/>
            <person name="Nusbaum C."/>
            <person name="Birren B."/>
        </authorList>
    </citation>
    <scope>NUCLEOTIDE SEQUENCE [LARGE SCALE GENOMIC DNA]</scope>
    <source>
        <strain evidence="3">IAC_01/95</strain>
    </source>
</reference>
<evidence type="ECO:0000313" key="2">
    <source>
        <dbReference type="EMBL" id="ETL48051.1"/>
    </source>
</evidence>
<evidence type="ECO:0000313" key="4">
    <source>
        <dbReference type="Proteomes" id="UP000053864"/>
    </source>
</evidence>
<organism evidence="3">
    <name type="scientific">Phytophthora nicotianae</name>
    <name type="common">Potato buckeye rot agent</name>
    <name type="synonym">Phytophthora parasitica</name>
    <dbReference type="NCBI Taxonomy" id="4792"/>
    <lineage>
        <taxon>Eukaryota</taxon>
        <taxon>Sar</taxon>
        <taxon>Stramenopiles</taxon>
        <taxon>Oomycota</taxon>
        <taxon>Peronosporomycetes</taxon>
        <taxon>Peronosporales</taxon>
        <taxon>Peronosporaceae</taxon>
        <taxon>Phytophthora</taxon>
    </lineage>
</organism>
<accession>W2P031</accession>
<dbReference type="EMBL" id="KI671020">
    <property type="protein sequence ID" value="ETL48051.1"/>
    <property type="molecule type" value="Genomic_DNA"/>
</dbReference>
<sequence length="58" mass="6821">TGLRAVGLGVTQCLLYLELLKQRYKQPHPQQEGVQVYRWRKQMNTKCKTEYNAVAKRV</sequence>
<gene>
    <name evidence="3" type="ORF">L914_02322</name>
    <name evidence="1" type="ORF">L915_02336</name>
    <name evidence="2" type="ORF">L916_02294</name>
</gene>
<reference evidence="1" key="1">
    <citation type="submission" date="2013-11" db="EMBL/GenBank/DDBJ databases">
        <title>The Genome Sequence of Phytophthora parasitica CJ02B3.</title>
        <authorList>
            <consortium name="The Broad Institute Genomics Platform"/>
            <person name="Russ C."/>
            <person name="Tyler B."/>
            <person name="Panabieres F."/>
            <person name="Shan W."/>
            <person name="Tripathy S."/>
            <person name="Grunwald N."/>
            <person name="Machado M."/>
            <person name="Johnson C.S."/>
            <person name="Arredondo F."/>
            <person name="Hong C."/>
            <person name="Coffey M."/>
            <person name="Young S.K."/>
            <person name="Zeng Q."/>
            <person name="Gargeya S."/>
            <person name="Fitzgerald M."/>
            <person name="Abouelleil A."/>
            <person name="Alvarado L."/>
            <person name="Chapman S.B."/>
            <person name="Gainer-Dewar J."/>
            <person name="Goldberg J."/>
            <person name="Griggs A."/>
            <person name="Gujja S."/>
            <person name="Hansen M."/>
            <person name="Howarth C."/>
            <person name="Imamovic A."/>
            <person name="Ireland A."/>
            <person name="Larimer J."/>
            <person name="McCowan C."/>
            <person name="Murphy C."/>
            <person name="Pearson M."/>
            <person name="Poon T.W."/>
            <person name="Priest M."/>
            <person name="Roberts A."/>
            <person name="Saif S."/>
            <person name="Shea T."/>
            <person name="Sykes S."/>
            <person name="Wortman J."/>
            <person name="Nusbaum C."/>
            <person name="Birren B."/>
        </authorList>
    </citation>
    <scope>NUCLEOTIDE SEQUENCE [LARGE SCALE GENOMIC DNA]</scope>
    <source>
        <strain evidence="1">CJ02B3</strain>
    </source>
</reference>
<reference evidence="2 4" key="2">
    <citation type="submission" date="2013-11" db="EMBL/GenBank/DDBJ databases">
        <title>The Genome Sequence of Phytophthora parasitica CJ05E6.</title>
        <authorList>
            <consortium name="The Broad Institute Genomics Platform"/>
            <person name="Russ C."/>
            <person name="Tyler B."/>
            <person name="Panabieres F."/>
            <person name="Shan W."/>
            <person name="Tripathy S."/>
            <person name="Grunwald N."/>
            <person name="Machado M."/>
            <person name="Johnson C.S."/>
            <person name="Arredondo F."/>
            <person name="Hong C."/>
            <person name="Coffey M."/>
            <person name="Young S.K."/>
            <person name="Zeng Q."/>
            <person name="Gargeya S."/>
            <person name="Fitzgerald M."/>
            <person name="Abouelleil A."/>
            <person name="Alvarado L."/>
            <person name="Chapman S.B."/>
            <person name="Gainer-Dewar J."/>
            <person name="Goldberg J."/>
            <person name="Griggs A."/>
            <person name="Gujja S."/>
            <person name="Hansen M."/>
            <person name="Howarth C."/>
            <person name="Imamovic A."/>
            <person name="Ireland A."/>
            <person name="Larimer J."/>
            <person name="McCowan C."/>
            <person name="Murphy C."/>
            <person name="Pearson M."/>
            <person name="Poon T.W."/>
            <person name="Priest M."/>
            <person name="Roberts A."/>
            <person name="Saif S."/>
            <person name="Shea T."/>
            <person name="Sykes S."/>
            <person name="Wortman J."/>
            <person name="Nusbaum C."/>
            <person name="Birren B."/>
        </authorList>
    </citation>
    <scope>NUCLEOTIDE SEQUENCE [LARGE SCALE GENOMIC DNA]</scope>
    <source>
        <strain evidence="2 4">CJ05E6</strain>
    </source>
</reference>
<name>W2P031_PHYNI</name>
<dbReference type="EMBL" id="KI691038">
    <property type="protein sequence ID" value="ETM54327.1"/>
    <property type="molecule type" value="Genomic_DNA"/>
</dbReference>
<dbReference type="EMBL" id="KI684549">
    <property type="protein sequence ID" value="ETK94652.1"/>
    <property type="molecule type" value="Genomic_DNA"/>
</dbReference>
<dbReference type="Proteomes" id="UP000053236">
    <property type="component" value="Unassembled WGS sequence"/>
</dbReference>